<dbReference type="Proteomes" id="UP000697710">
    <property type="component" value="Unassembled WGS sequence"/>
</dbReference>
<reference evidence="1" key="2">
    <citation type="journal article" date="2021" name="Microbiome">
        <title>Successional dynamics and alternative stable states in a saline activated sludge microbial community over 9 years.</title>
        <authorList>
            <person name="Wang Y."/>
            <person name="Ye J."/>
            <person name="Ju F."/>
            <person name="Liu L."/>
            <person name="Boyd J.A."/>
            <person name="Deng Y."/>
            <person name="Parks D.H."/>
            <person name="Jiang X."/>
            <person name="Yin X."/>
            <person name="Woodcroft B.J."/>
            <person name="Tyson G.W."/>
            <person name="Hugenholtz P."/>
            <person name="Polz M.F."/>
            <person name="Zhang T."/>
        </authorList>
    </citation>
    <scope>NUCLEOTIDE SEQUENCE</scope>
    <source>
        <strain evidence="1">HKST-UBA01</strain>
    </source>
</reference>
<gene>
    <name evidence="1" type="ORF">KC729_08490</name>
</gene>
<sequence length="48" mass="5296">MALLEVRTSAIESDASTGYDGVSKPFKTREIAEVVLRAIDHARHRRAA</sequence>
<comment type="caution">
    <text evidence="1">The sequence shown here is derived from an EMBL/GenBank/DDBJ whole genome shotgun (WGS) entry which is preliminary data.</text>
</comment>
<dbReference type="AlphaFoldDB" id="A0A956RP27"/>
<reference evidence="1" key="1">
    <citation type="submission" date="2020-04" db="EMBL/GenBank/DDBJ databases">
        <authorList>
            <person name="Zhang T."/>
        </authorList>
    </citation>
    <scope>NUCLEOTIDE SEQUENCE</scope>
    <source>
        <strain evidence="1">HKST-UBA01</strain>
    </source>
</reference>
<protein>
    <submittedName>
        <fullName evidence="1">Uncharacterized protein</fullName>
    </submittedName>
</protein>
<accession>A0A956RP27</accession>
<name>A0A956RP27_UNCEI</name>
<evidence type="ECO:0000313" key="2">
    <source>
        <dbReference type="Proteomes" id="UP000697710"/>
    </source>
</evidence>
<proteinExistence type="predicted"/>
<organism evidence="1 2">
    <name type="scientific">Eiseniibacteriota bacterium</name>
    <dbReference type="NCBI Taxonomy" id="2212470"/>
    <lineage>
        <taxon>Bacteria</taxon>
        <taxon>Candidatus Eiseniibacteriota</taxon>
    </lineage>
</organism>
<dbReference type="EMBL" id="JAGQHR010000218">
    <property type="protein sequence ID" value="MCA9727708.1"/>
    <property type="molecule type" value="Genomic_DNA"/>
</dbReference>
<evidence type="ECO:0000313" key="1">
    <source>
        <dbReference type="EMBL" id="MCA9727708.1"/>
    </source>
</evidence>